<reference evidence="4" key="1">
    <citation type="journal article" date="2021" name="PeerJ">
        <title>Extensive microbial diversity within the chicken gut microbiome revealed by metagenomics and culture.</title>
        <authorList>
            <person name="Gilroy R."/>
            <person name="Ravi A."/>
            <person name="Getino M."/>
            <person name="Pursley I."/>
            <person name="Horton D.L."/>
            <person name="Alikhan N.F."/>
            <person name="Baker D."/>
            <person name="Gharbi K."/>
            <person name="Hall N."/>
            <person name="Watson M."/>
            <person name="Adriaenssens E.M."/>
            <person name="Foster-Nyarko E."/>
            <person name="Jarju S."/>
            <person name="Secka A."/>
            <person name="Antonio M."/>
            <person name="Oren A."/>
            <person name="Chaudhuri R.R."/>
            <person name="La Ragione R."/>
            <person name="Hildebrand F."/>
            <person name="Pallen M.J."/>
        </authorList>
    </citation>
    <scope>NUCLEOTIDE SEQUENCE</scope>
    <source>
        <strain evidence="4">ChiGjej6B6-14162</strain>
    </source>
</reference>
<protein>
    <submittedName>
        <fullName evidence="4">MBL fold metallo-hydrolase</fullName>
    </submittedName>
</protein>
<dbReference type="InterPro" id="IPR050855">
    <property type="entry name" value="NDM-1-like"/>
</dbReference>
<gene>
    <name evidence="4" type="ORF">H9977_00760</name>
</gene>
<dbReference type="SUPFAM" id="SSF56281">
    <property type="entry name" value="Metallo-hydrolase/oxidoreductase"/>
    <property type="match status" value="1"/>
</dbReference>
<dbReference type="Gene3D" id="3.60.15.10">
    <property type="entry name" value="Ribonuclease Z/Hydroxyacylglutathione hydrolase-like"/>
    <property type="match status" value="1"/>
</dbReference>
<dbReference type="GO" id="GO:0017001">
    <property type="term" value="P:antibiotic catabolic process"/>
    <property type="evidence" value="ECO:0007669"/>
    <property type="project" value="UniProtKB-ARBA"/>
</dbReference>
<comment type="similarity">
    <text evidence="1">Belongs to the metallo-beta-lactamase superfamily. Class-B beta-lactamase family.</text>
</comment>
<accession>A0A9D1X6M5</accession>
<comment type="caution">
    <text evidence="4">The sequence shown here is derived from an EMBL/GenBank/DDBJ whole genome shotgun (WGS) entry which is preliminary data.</text>
</comment>
<feature type="signal peptide" evidence="2">
    <location>
        <begin position="1"/>
        <end position="20"/>
    </location>
</feature>
<dbReference type="EMBL" id="DXEL01000007">
    <property type="protein sequence ID" value="HIX73575.1"/>
    <property type="molecule type" value="Genomic_DNA"/>
</dbReference>
<dbReference type="InterPro" id="IPR001279">
    <property type="entry name" value="Metallo-B-lactamas"/>
</dbReference>
<sequence length="274" mass="30415">MKKQLFFMFCFLLCPLLALADEDPIGGEVVYKDNNVVFHQLDEHTWIGTGNLMFNESLYLLEGDNRAILIDAGTKIPGLRKIVESITDKPVTLVATHVHPDHTGSAINEFPEIYINAADTVNIARCMPNYTCKLRFLQDGEIIELGNRPIEVIFTPGHTPGSTTFVDKAAGYGISGDAFGSGNLLLTTDFSTLIATCQKMAAKMEQDGLKQLYPGHFYGMNAETIQRLRDLITLSRDVLSGKVKGEPNPEQKLDLDLIVSDYGVRINYNSKRIK</sequence>
<dbReference type="SMART" id="SM00849">
    <property type="entry name" value="Lactamase_B"/>
    <property type="match status" value="1"/>
</dbReference>
<organism evidence="4 5">
    <name type="scientific">Candidatus Parabacteroides intestinipullorum</name>
    <dbReference type="NCBI Taxonomy" id="2838723"/>
    <lineage>
        <taxon>Bacteria</taxon>
        <taxon>Pseudomonadati</taxon>
        <taxon>Bacteroidota</taxon>
        <taxon>Bacteroidia</taxon>
        <taxon>Bacteroidales</taxon>
        <taxon>Tannerellaceae</taxon>
        <taxon>Parabacteroides</taxon>
    </lineage>
</organism>
<dbReference type="Proteomes" id="UP000886740">
    <property type="component" value="Unassembled WGS sequence"/>
</dbReference>
<evidence type="ECO:0000313" key="5">
    <source>
        <dbReference type="Proteomes" id="UP000886740"/>
    </source>
</evidence>
<dbReference type="Pfam" id="PF00753">
    <property type="entry name" value="Lactamase_B"/>
    <property type="match status" value="1"/>
</dbReference>
<feature type="domain" description="Metallo-beta-lactamase" evidence="3">
    <location>
        <begin position="55"/>
        <end position="216"/>
    </location>
</feature>
<feature type="chain" id="PRO_5039652813" evidence="2">
    <location>
        <begin position="21"/>
        <end position="274"/>
    </location>
</feature>
<evidence type="ECO:0000313" key="4">
    <source>
        <dbReference type="EMBL" id="HIX73575.1"/>
    </source>
</evidence>
<name>A0A9D1X6M5_9BACT</name>
<evidence type="ECO:0000256" key="1">
    <source>
        <dbReference type="ARBA" id="ARBA00005250"/>
    </source>
</evidence>
<evidence type="ECO:0000256" key="2">
    <source>
        <dbReference type="SAM" id="SignalP"/>
    </source>
</evidence>
<dbReference type="PANTHER" id="PTHR42951">
    <property type="entry name" value="METALLO-BETA-LACTAMASE DOMAIN-CONTAINING"/>
    <property type="match status" value="1"/>
</dbReference>
<evidence type="ECO:0000259" key="3">
    <source>
        <dbReference type="SMART" id="SM00849"/>
    </source>
</evidence>
<keyword evidence="2" id="KW-0732">Signal</keyword>
<dbReference type="AlphaFoldDB" id="A0A9D1X6M5"/>
<proteinExistence type="inferred from homology"/>
<dbReference type="InterPro" id="IPR036866">
    <property type="entry name" value="RibonucZ/Hydroxyglut_hydro"/>
</dbReference>
<reference evidence="4" key="2">
    <citation type="submission" date="2021-04" db="EMBL/GenBank/DDBJ databases">
        <authorList>
            <person name="Gilroy R."/>
        </authorList>
    </citation>
    <scope>NUCLEOTIDE SEQUENCE</scope>
    <source>
        <strain evidence="4">ChiGjej6B6-14162</strain>
    </source>
</reference>
<dbReference type="PANTHER" id="PTHR42951:SF4">
    <property type="entry name" value="ACYL-COENZYME A THIOESTERASE MBLAC2"/>
    <property type="match status" value="1"/>
</dbReference>